<gene>
    <name evidence="1" type="ORF">HHL11_31340</name>
</gene>
<dbReference type="RefSeq" id="WP_169422609.1">
    <property type="nucleotide sequence ID" value="NZ_JABBFX010000004.1"/>
</dbReference>
<organism evidence="1 2">
    <name type="scientific">Ramlibacter agri</name>
    <dbReference type="NCBI Taxonomy" id="2728837"/>
    <lineage>
        <taxon>Bacteria</taxon>
        <taxon>Pseudomonadati</taxon>
        <taxon>Pseudomonadota</taxon>
        <taxon>Betaproteobacteria</taxon>
        <taxon>Burkholderiales</taxon>
        <taxon>Comamonadaceae</taxon>
        <taxon>Ramlibacter</taxon>
    </lineage>
</organism>
<proteinExistence type="predicted"/>
<sequence>MPLTQNRLFLVAAAAAILAGCATEPPVPAGPPGKYLVYRDSGGNVIRQFDYPDDAFCRRVEKLAGRAARCQAEPAEGFSAQATLRYNPPGVIVRGHYADMARCKSDNSVMSAGVEMIAACSAK</sequence>
<dbReference type="EMBL" id="JABBFX010000004">
    <property type="protein sequence ID" value="NML48285.1"/>
    <property type="molecule type" value="Genomic_DNA"/>
</dbReference>
<protein>
    <submittedName>
        <fullName evidence="1">Uncharacterized protein</fullName>
    </submittedName>
</protein>
<reference evidence="1 2" key="1">
    <citation type="submission" date="2020-04" db="EMBL/GenBank/DDBJ databases">
        <title>Ramlibacter sp. G-1-2-2 isolated from soil.</title>
        <authorList>
            <person name="Dahal R.H."/>
        </authorList>
    </citation>
    <scope>NUCLEOTIDE SEQUENCE [LARGE SCALE GENOMIC DNA]</scope>
    <source>
        <strain evidence="1 2">G-1-2-2</strain>
    </source>
</reference>
<evidence type="ECO:0000313" key="2">
    <source>
        <dbReference type="Proteomes" id="UP000541185"/>
    </source>
</evidence>
<dbReference type="AlphaFoldDB" id="A0A848HC03"/>
<accession>A0A848HC03</accession>
<dbReference type="PROSITE" id="PS51257">
    <property type="entry name" value="PROKAR_LIPOPROTEIN"/>
    <property type="match status" value="1"/>
</dbReference>
<dbReference type="Proteomes" id="UP000541185">
    <property type="component" value="Unassembled WGS sequence"/>
</dbReference>
<comment type="caution">
    <text evidence="1">The sequence shown here is derived from an EMBL/GenBank/DDBJ whole genome shotgun (WGS) entry which is preliminary data.</text>
</comment>
<keyword evidence="2" id="KW-1185">Reference proteome</keyword>
<evidence type="ECO:0000313" key="1">
    <source>
        <dbReference type="EMBL" id="NML48285.1"/>
    </source>
</evidence>
<name>A0A848HC03_9BURK</name>